<proteinExistence type="inferred from homology"/>
<feature type="signal peptide" evidence="2">
    <location>
        <begin position="1"/>
        <end position="20"/>
    </location>
</feature>
<dbReference type="InterPro" id="IPR052169">
    <property type="entry name" value="CW_Biosynth-Accessory"/>
</dbReference>
<feature type="domain" description="Capsule synthesis protein CapA" evidence="3">
    <location>
        <begin position="24"/>
        <end position="226"/>
    </location>
</feature>
<sequence>MKFSFSKSATLIMASLTCLANGQTLTFVGDINLARRSVEDWASIFTPVRFALRGDLVIGNLESPLTDQSHGRQGIDLRASPSAVAALFPYTHLSVENNHAQDGGDAGQLQSRRILLQHDITPVSTEPTYWKVNGRILALLSYLDGPLGAPIKTVQAAKEQADEVIVLPHWGAEYDAVTPRQREQARALAAAGASLIVGSGPHVLQGSEHIGKTLVLYSLGNFLFDQPYPATWLGGAAHVTWREGTWKACLQPTFSRGGKLRSASRDEARQAAKKTGLLRCTVWK</sequence>
<accession>A0A418VHQ9</accession>
<dbReference type="InterPro" id="IPR019079">
    <property type="entry name" value="Capsule_synth_CapA"/>
</dbReference>
<comment type="caution">
    <text evidence="4">The sequence shown here is derived from an EMBL/GenBank/DDBJ whole genome shotgun (WGS) entry which is preliminary data.</text>
</comment>
<comment type="similarity">
    <text evidence="1">Belongs to the CapA family.</text>
</comment>
<dbReference type="SMART" id="SM00854">
    <property type="entry name" value="PGA_cap"/>
    <property type="match status" value="1"/>
</dbReference>
<keyword evidence="5" id="KW-1185">Reference proteome</keyword>
<dbReference type="SUPFAM" id="SSF56300">
    <property type="entry name" value="Metallo-dependent phosphatases"/>
    <property type="match status" value="1"/>
</dbReference>
<evidence type="ECO:0000259" key="3">
    <source>
        <dbReference type="SMART" id="SM00854"/>
    </source>
</evidence>
<evidence type="ECO:0000256" key="2">
    <source>
        <dbReference type="SAM" id="SignalP"/>
    </source>
</evidence>
<dbReference type="EMBL" id="QYUJ01000004">
    <property type="protein sequence ID" value="RJF75580.1"/>
    <property type="molecule type" value="Genomic_DNA"/>
</dbReference>
<protein>
    <submittedName>
        <fullName evidence="4">CapA family protein</fullName>
    </submittedName>
</protein>
<evidence type="ECO:0000313" key="5">
    <source>
        <dbReference type="Proteomes" id="UP000286287"/>
    </source>
</evidence>
<dbReference type="PANTHER" id="PTHR33393:SF13">
    <property type="entry name" value="PGA BIOSYNTHESIS PROTEIN CAPA"/>
    <property type="match status" value="1"/>
</dbReference>
<evidence type="ECO:0000313" key="4">
    <source>
        <dbReference type="EMBL" id="RJF75580.1"/>
    </source>
</evidence>
<dbReference type="Pfam" id="PF09587">
    <property type="entry name" value="PGA_cap"/>
    <property type="match status" value="2"/>
</dbReference>
<evidence type="ECO:0000256" key="1">
    <source>
        <dbReference type="ARBA" id="ARBA00005662"/>
    </source>
</evidence>
<organism evidence="4 5">
    <name type="scientific">Deinococcus cavernae</name>
    <dbReference type="NCBI Taxonomy" id="2320857"/>
    <lineage>
        <taxon>Bacteria</taxon>
        <taxon>Thermotogati</taxon>
        <taxon>Deinococcota</taxon>
        <taxon>Deinococci</taxon>
        <taxon>Deinococcales</taxon>
        <taxon>Deinococcaceae</taxon>
        <taxon>Deinococcus</taxon>
    </lineage>
</organism>
<name>A0A418VHQ9_9DEIO</name>
<dbReference type="Proteomes" id="UP000286287">
    <property type="component" value="Unassembled WGS sequence"/>
</dbReference>
<reference evidence="4 5" key="1">
    <citation type="submission" date="2018-09" db="EMBL/GenBank/DDBJ databases">
        <authorList>
            <person name="Zhu H."/>
        </authorList>
    </citation>
    <scope>NUCLEOTIDE SEQUENCE [LARGE SCALE GENOMIC DNA]</scope>
    <source>
        <strain evidence="4 5">K2S05-167</strain>
    </source>
</reference>
<dbReference type="Gene3D" id="3.60.21.10">
    <property type="match status" value="1"/>
</dbReference>
<dbReference type="AlphaFoldDB" id="A0A418VHQ9"/>
<gene>
    <name evidence="4" type="ORF">D3875_00595</name>
</gene>
<keyword evidence="2" id="KW-0732">Signal</keyword>
<dbReference type="InterPro" id="IPR029052">
    <property type="entry name" value="Metallo-depent_PP-like"/>
</dbReference>
<dbReference type="PANTHER" id="PTHR33393">
    <property type="entry name" value="POLYGLUTAMINE SYNTHESIS ACCESSORY PROTEIN RV0574C-RELATED"/>
    <property type="match status" value="1"/>
</dbReference>
<feature type="chain" id="PRO_5019002839" evidence="2">
    <location>
        <begin position="21"/>
        <end position="284"/>
    </location>
</feature>